<keyword evidence="2" id="KW-0489">Methyltransferase</keyword>
<evidence type="ECO:0000313" key="2">
    <source>
        <dbReference type="EMBL" id="SHL84202.1"/>
    </source>
</evidence>
<dbReference type="GO" id="GO:0032259">
    <property type="term" value="P:methylation"/>
    <property type="evidence" value="ECO:0007669"/>
    <property type="project" value="UniProtKB-KW"/>
</dbReference>
<dbReference type="CDD" id="cd02440">
    <property type="entry name" value="AdoMet_MTases"/>
    <property type="match status" value="1"/>
</dbReference>
<dbReference type="Pfam" id="PF08242">
    <property type="entry name" value="Methyltransf_12"/>
    <property type="match status" value="1"/>
</dbReference>
<dbReference type="InterPro" id="IPR029063">
    <property type="entry name" value="SAM-dependent_MTases_sf"/>
</dbReference>
<reference evidence="2 3" key="1">
    <citation type="submission" date="2016-11" db="EMBL/GenBank/DDBJ databases">
        <authorList>
            <person name="Varghese N."/>
            <person name="Submissions S."/>
        </authorList>
    </citation>
    <scope>NUCLEOTIDE SEQUENCE [LARGE SCALE GENOMIC DNA]</scope>
    <source>
        <strain evidence="2 3">DSM 28249</strain>
    </source>
</reference>
<dbReference type="GO" id="GO:0008168">
    <property type="term" value="F:methyltransferase activity"/>
    <property type="evidence" value="ECO:0007669"/>
    <property type="project" value="UniProtKB-KW"/>
</dbReference>
<dbReference type="Proteomes" id="UP000322545">
    <property type="component" value="Unassembled WGS sequence"/>
</dbReference>
<protein>
    <submittedName>
        <fullName evidence="2">Methyltransferase domain-containing protein</fullName>
    </submittedName>
</protein>
<feature type="domain" description="Methyltransferase type 12" evidence="1">
    <location>
        <begin position="94"/>
        <end position="187"/>
    </location>
</feature>
<gene>
    <name evidence="2" type="ORF">SAMN05443432_103107</name>
</gene>
<dbReference type="SUPFAM" id="SSF53335">
    <property type="entry name" value="S-adenosyl-L-methionine-dependent methyltransferases"/>
    <property type="match status" value="1"/>
</dbReference>
<dbReference type="InterPro" id="IPR013217">
    <property type="entry name" value="Methyltransf_12"/>
</dbReference>
<sequence length="259" mass="28759">MGWDQMTDRTPDETALDARYKAWLKKNPGKSFSEYFDGVHVPKIMAGHPHASLGRNLTTGDWRVSGKGSFRRVCDAFSFVTGAKSLPKDSAVCELGCGTLRIGAHFIDHLGPGRFAGLDISQALIDEGRTAFAELVRAKRPVLGTFDSALETAAGLCPDLVFAFNVVCHVHPDEEETFYDRLLALVHKPGCIVVLQVVTHPEPIRYQESGWARPVQDYIERMTPLIHHRHDGDLIKTGEKGGREIESRLLAFRRPAQDV</sequence>
<dbReference type="Gene3D" id="3.40.50.150">
    <property type="entry name" value="Vaccinia Virus protein VP39"/>
    <property type="match status" value="1"/>
</dbReference>
<accession>A0A1M7DXH2</accession>
<dbReference type="AlphaFoldDB" id="A0A1M7DXH2"/>
<dbReference type="EMBL" id="FRCB01000003">
    <property type="protein sequence ID" value="SHL84202.1"/>
    <property type="molecule type" value="Genomic_DNA"/>
</dbReference>
<evidence type="ECO:0000313" key="3">
    <source>
        <dbReference type="Proteomes" id="UP000322545"/>
    </source>
</evidence>
<keyword evidence="3" id="KW-1185">Reference proteome</keyword>
<proteinExistence type="predicted"/>
<organism evidence="2 3">
    <name type="scientific">Roseovarius litoreus</name>
    <dbReference type="NCBI Taxonomy" id="1155722"/>
    <lineage>
        <taxon>Bacteria</taxon>
        <taxon>Pseudomonadati</taxon>
        <taxon>Pseudomonadota</taxon>
        <taxon>Alphaproteobacteria</taxon>
        <taxon>Rhodobacterales</taxon>
        <taxon>Roseobacteraceae</taxon>
        <taxon>Roseovarius</taxon>
    </lineage>
</organism>
<name>A0A1M7DXH2_9RHOB</name>
<evidence type="ECO:0000259" key="1">
    <source>
        <dbReference type="Pfam" id="PF08242"/>
    </source>
</evidence>
<keyword evidence="2" id="KW-0808">Transferase</keyword>